<dbReference type="PANTHER" id="PTHR41259:SF1">
    <property type="entry name" value="DOUBLE-STRAND BREAK REPAIR RAD50 ATPASE, PUTATIVE-RELATED"/>
    <property type="match status" value="1"/>
</dbReference>
<dbReference type="InterPro" id="IPR038734">
    <property type="entry name" value="YhaN_AAA"/>
</dbReference>
<proteinExistence type="predicted"/>
<dbReference type="RefSeq" id="WP_380704218.1">
    <property type="nucleotide sequence ID" value="NZ_JBHSAP010000009.1"/>
</dbReference>
<evidence type="ECO:0000313" key="4">
    <source>
        <dbReference type="EMBL" id="MFC4076881.1"/>
    </source>
</evidence>
<evidence type="ECO:0000256" key="2">
    <source>
        <dbReference type="SAM" id="MobiDB-lite"/>
    </source>
</evidence>
<keyword evidence="5" id="KW-1185">Reference proteome</keyword>
<evidence type="ECO:0000313" key="5">
    <source>
        <dbReference type="Proteomes" id="UP001595843"/>
    </source>
</evidence>
<gene>
    <name evidence="4" type="ORF">ACFOUO_08660</name>
</gene>
<feature type="coiled-coil region" evidence="1">
    <location>
        <begin position="571"/>
        <end position="600"/>
    </location>
</feature>
<dbReference type="PANTHER" id="PTHR41259">
    <property type="entry name" value="DOUBLE-STRAND BREAK REPAIR RAD50 ATPASE, PUTATIVE-RELATED"/>
    <property type="match status" value="1"/>
</dbReference>
<dbReference type="Proteomes" id="UP001595843">
    <property type="component" value="Unassembled WGS sequence"/>
</dbReference>
<accession>A0ABV8JD77</accession>
<feature type="coiled-coil region" evidence="1">
    <location>
        <begin position="390"/>
        <end position="431"/>
    </location>
</feature>
<dbReference type="InterPro" id="IPR027417">
    <property type="entry name" value="P-loop_NTPase"/>
</dbReference>
<feature type="coiled-coil region" evidence="1">
    <location>
        <begin position="323"/>
        <end position="350"/>
    </location>
</feature>
<organism evidence="4 5">
    <name type="scientific">Salinithrix halophila</name>
    <dbReference type="NCBI Taxonomy" id="1485204"/>
    <lineage>
        <taxon>Bacteria</taxon>
        <taxon>Bacillati</taxon>
        <taxon>Bacillota</taxon>
        <taxon>Bacilli</taxon>
        <taxon>Bacillales</taxon>
        <taxon>Thermoactinomycetaceae</taxon>
        <taxon>Salinithrix</taxon>
    </lineage>
</organism>
<feature type="coiled-coil region" evidence="1">
    <location>
        <begin position="196"/>
        <end position="261"/>
    </location>
</feature>
<comment type="caution">
    <text evidence="4">The sequence shown here is derived from an EMBL/GenBank/DDBJ whole genome shotgun (WGS) entry which is preliminary data.</text>
</comment>
<dbReference type="Pfam" id="PF13514">
    <property type="entry name" value="AAA_27"/>
    <property type="match status" value="1"/>
</dbReference>
<evidence type="ECO:0000256" key="1">
    <source>
        <dbReference type="SAM" id="Coils"/>
    </source>
</evidence>
<dbReference type="EMBL" id="JBHSAP010000009">
    <property type="protein sequence ID" value="MFC4076881.1"/>
    <property type="molecule type" value="Genomic_DNA"/>
</dbReference>
<feature type="region of interest" description="Disordered" evidence="2">
    <location>
        <begin position="512"/>
        <end position="536"/>
    </location>
</feature>
<keyword evidence="1" id="KW-0175">Coiled coil</keyword>
<feature type="domain" description="YhaN AAA" evidence="3">
    <location>
        <begin position="1"/>
        <end position="52"/>
    </location>
</feature>
<feature type="compositionally biased region" description="Basic and acidic residues" evidence="2">
    <location>
        <begin position="512"/>
        <end position="523"/>
    </location>
</feature>
<sequence>MKIDRVYFRGFGRWADREFLFQDGINLVEAPNEAGKSTLIQGITALLYGAKKEGVSRRQREDWYDDYQPWDRSEYGGEVDFTLDGREYRLIRSLRWDEDREQLVDKKTGRDLTEEFGMDRRKDRCFLEELTGLSSSLFTRVAHLSSRSFAGDHQVVERVRQIITQGEEKDLKPVLEQLEQEIQRIGKTTQSRGKPFGAAHSRARELEEEVEELRDVYQNLRGEQARLAHLKEERVRLDRDREDIRGQVAQIAKEVQQAERRETLREQEKNLRFRLSRWESVASKLRQLEGERREVLPPRLLSEEEADELRQLIHKHESPAARIGEIRERLESLEKETRELEEEKRPLLEIDEALLQRHLHRLDEASRLEEKLQPPDGKGTMDDRLKGIQLEKDYNQLVELQEREERCRRKRGDLEDAAGQLTRRLDLLDREKFLTQVVKSQIPPGKSSSKWLWMGGIGLLLSLFAFQNAPGIGVLLLLGSGVVLYRYNRLRIVDRQVKQNWEAQRQGLLRDREQARRERKEAEENGEPLDPERLRSRLSEEKNALKATYNELAVVMQEQEAILDRWHVPSAAELYRLVESQRQRIQEREANRKLDQQNRERLAEISRDVQAWATEAELKDRLGPYDAKGWHETLSAVADEARKAREVLQRLKLETTSLTRDRDRLQELLERTEKGMAKWTEELGTSDTQLWTDWILASDHVRRLDEQIRELSREKEEITRTMQTENWEQRLEETERELASLNVFPAEETSLEELKQRLKEQEHALEKMEAVCRQKEVEVLKLEERLSTQFDRLPSLADRETLLEEAADRLRELEKERTALETARDVLLEAAREVQEDIAPKLRPHASRWIQEVTSGRYEDLLIDPTDGLRMSVFVPETGERQPVERLSRGTVDQMYFAMRLALIRFFSENTTPLPLILDDSLVHFDGERLREALRILSRLSTEHQVILCTCQPREGDMLEKLGISFTRHML</sequence>
<reference evidence="5" key="1">
    <citation type="journal article" date="2019" name="Int. J. Syst. Evol. Microbiol.">
        <title>The Global Catalogue of Microorganisms (GCM) 10K type strain sequencing project: providing services to taxonomists for standard genome sequencing and annotation.</title>
        <authorList>
            <consortium name="The Broad Institute Genomics Platform"/>
            <consortium name="The Broad Institute Genome Sequencing Center for Infectious Disease"/>
            <person name="Wu L."/>
            <person name="Ma J."/>
        </authorList>
    </citation>
    <scope>NUCLEOTIDE SEQUENCE [LARGE SCALE GENOMIC DNA]</scope>
    <source>
        <strain evidence="5">IBRC-M 10813</strain>
    </source>
</reference>
<feature type="coiled-coil region" evidence="1">
    <location>
        <begin position="634"/>
        <end position="833"/>
    </location>
</feature>
<dbReference type="SUPFAM" id="SSF52540">
    <property type="entry name" value="P-loop containing nucleoside triphosphate hydrolases"/>
    <property type="match status" value="2"/>
</dbReference>
<dbReference type="Gene3D" id="3.40.50.300">
    <property type="entry name" value="P-loop containing nucleotide triphosphate hydrolases"/>
    <property type="match status" value="2"/>
</dbReference>
<evidence type="ECO:0000259" key="3">
    <source>
        <dbReference type="Pfam" id="PF13514"/>
    </source>
</evidence>
<protein>
    <submittedName>
        <fullName evidence="4">AAA family ATPase</fullName>
    </submittedName>
</protein>
<name>A0ABV8JD77_9BACL</name>